<reference evidence="11" key="1">
    <citation type="submission" date="2020-05" db="EMBL/GenBank/DDBJ databases">
        <title>Mycena genomes resolve the evolution of fungal bioluminescence.</title>
        <authorList>
            <person name="Tsai I.J."/>
        </authorList>
    </citation>
    <scope>NUCLEOTIDE SEQUENCE</scope>
    <source>
        <strain evidence="11">160909Yilan</strain>
    </source>
</reference>
<dbReference type="PANTHER" id="PTHR46300">
    <property type="entry name" value="P450, PUTATIVE (EUROFUNG)-RELATED-RELATED"/>
    <property type="match status" value="1"/>
</dbReference>
<keyword evidence="8 10" id="KW-0503">Monooxygenase</keyword>
<evidence type="ECO:0000256" key="7">
    <source>
        <dbReference type="ARBA" id="ARBA00023004"/>
    </source>
</evidence>
<dbReference type="InterPro" id="IPR036396">
    <property type="entry name" value="Cyt_P450_sf"/>
</dbReference>
<evidence type="ECO:0000313" key="12">
    <source>
        <dbReference type="Proteomes" id="UP000623467"/>
    </source>
</evidence>
<keyword evidence="5 9" id="KW-0479">Metal-binding</keyword>
<dbReference type="PRINTS" id="PR00463">
    <property type="entry name" value="EP450I"/>
</dbReference>
<dbReference type="SUPFAM" id="SSF48264">
    <property type="entry name" value="Cytochrome P450"/>
    <property type="match status" value="1"/>
</dbReference>
<dbReference type="PROSITE" id="PS00086">
    <property type="entry name" value="CYTOCHROME_P450"/>
    <property type="match status" value="1"/>
</dbReference>
<keyword evidence="12" id="KW-1185">Reference proteome</keyword>
<dbReference type="GO" id="GO:0004497">
    <property type="term" value="F:monooxygenase activity"/>
    <property type="evidence" value="ECO:0007669"/>
    <property type="project" value="UniProtKB-KW"/>
</dbReference>
<dbReference type="EMBL" id="JACAZH010000122">
    <property type="protein sequence ID" value="KAF7324278.1"/>
    <property type="molecule type" value="Genomic_DNA"/>
</dbReference>
<dbReference type="InterPro" id="IPR050364">
    <property type="entry name" value="Cytochrome_P450_fung"/>
</dbReference>
<keyword evidence="7 9" id="KW-0408">Iron</keyword>
<dbReference type="Pfam" id="PF00067">
    <property type="entry name" value="p450"/>
    <property type="match status" value="2"/>
</dbReference>
<dbReference type="GO" id="GO:0005506">
    <property type="term" value="F:iron ion binding"/>
    <property type="evidence" value="ECO:0007669"/>
    <property type="project" value="InterPro"/>
</dbReference>
<dbReference type="InterPro" id="IPR002401">
    <property type="entry name" value="Cyt_P450_E_grp-I"/>
</dbReference>
<dbReference type="PANTHER" id="PTHR46300:SF7">
    <property type="entry name" value="P450, PUTATIVE (EUROFUNG)-RELATED"/>
    <property type="match status" value="1"/>
</dbReference>
<protein>
    <submittedName>
        <fullName evidence="11">O-methylsterigmatocystin oxidoreductase</fullName>
    </submittedName>
</protein>
<dbReference type="GO" id="GO:0016705">
    <property type="term" value="F:oxidoreductase activity, acting on paired donors, with incorporation or reduction of molecular oxygen"/>
    <property type="evidence" value="ECO:0007669"/>
    <property type="project" value="InterPro"/>
</dbReference>
<keyword evidence="4 9" id="KW-0349">Heme</keyword>
<feature type="binding site" description="axial binding residue" evidence="9">
    <location>
        <position position="362"/>
    </location>
    <ligand>
        <name>heme</name>
        <dbReference type="ChEBI" id="CHEBI:30413"/>
    </ligand>
    <ligandPart>
        <name>Fe</name>
        <dbReference type="ChEBI" id="CHEBI:18248"/>
    </ligandPart>
</feature>
<dbReference type="GO" id="GO:0020037">
    <property type="term" value="F:heme binding"/>
    <property type="evidence" value="ECO:0007669"/>
    <property type="project" value="InterPro"/>
</dbReference>
<comment type="pathway">
    <text evidence="2">Secondary metabolite biosynthesis.</text>
</comment>
<evidence type="ECO:0000256" key="4">
    <source>
        <dbReference type="ARBA" id="ARBA00022617"/>
    </source>
</evidence>
<dbReference type="CDD" id="cd11065">
    <property type="entry name" value="CYP64-like"/>
    <property type="match status" value="1"/>
</dbReference>
<dbReference type="InterPro" id="IPR017972">
    <property type="entry name" value="Cyt_P450_CS"/>
</dbReference>
<sequence>MVNSVKTAVELFEKRSHIYSDRPVITMVELMGWDFNIGLMPLGDKWRKHRRMFQQHFRQDISRAYRPIQMKKIHSLLQGLASSPEKFREHLKTLAAAIIMATVYGYEVQPTDDHFVALAENAVKKLSDAVFPGSVVVNTFPFLRYLPSWMPGAGFQRYAAEMQEVPFNFAKQNMRDGVDPTSVVAKLLEANRYDEVAIQAVAGTAYAGAADTVRIFGTRSVNLTDYLDRLGSCFIFSLLWFSILRFRKKAQTEIDSVVGTLRLPEFEDRPSLPYVEALYREVMRWRPVLPLGAAYASTEDDIYNGYFIPKGTTVISNIWAMTRDKSIYHEPEQFNPDRFFTADGKLNNDDTVLTFGFGRRICPGRHNADATVWATIVSILSTFSIAKAKDVTGKEIDIDPKYSDGVISHPGPFACSITPRSETAKALVQATAEIHGF</sequence>
<name>A0A8H6TUI9_9AGAR</name>
<dbReference type="Gene3D" id="1.10.630.10">
    <property type="entry name" value="Cytochrome P450"/>
    <property type="match status" value="1"/>
</dbReference>
<keyword evidence="6 10" id="KW-0560">Oxidoreductase</keyword>
<dbReference type="InterPro" id="IPR001128">
    <property type="entry name" value="Cyt_P450"/>
</dbReference>
<evidence type="ECO:0000256" key="9">
    <source>
        <dbReference type="PIRSR" id="PIRSR602401-1"/>
    </source>
</evidence>
<accession>A0A8H6TUI9</accession>
<proteinExistence type="inferred from homology"/>
<comment type="similarity">
    <text evidence="3 10">Belongs to the cytochrome P450 family.</text>
</comment>
<dbReference type="AlphaFoldDB" id="A0A8H6TUI9"/>
<evidence type="ECO:0000313" key="11">
    <source>
        <dbReference type="EMBL" id="KAF7324278.1"/>
    </source>
</evidence>
<evidence type="ECO:0000256" key="6">
    <source>
        <dbReference type="ARBA" id="ARBA00023002"/>
    </source>
</evidence>
<evidence type="ECO:0000256" key="3">
    <source>
        <dbReference type="ARBA" id="ARBA00010617"/>
    </source>
</evidence>
<gene>
    <name evidence="11" type="ORF">MSAN_02526500</name>
</gene>
<evidence type="ECO:0000256" key="8">
    <source>
        <dbReference type="ARBA" id="ARBA00023033"/>
    </source>
</evidence>
<dbReference type="Proteomes" id="UP000623467">
    <property type="component" value="Unassembled WGS sequence"/>
</dbReference>
<dbReference type="OrthoDB" id="3934656at2759"/>
<evidence type="ECO:0000256" key="1">
    <source>
        <dbReference type="ARBA" id="ARBA00001971"/>
    </source>
</evidence>
<evidence type="ECO:0000256" key="10">
    <source>
        <dbReference type="RuleBase" id="RU000461"/>
    </source>
</evidence>
<comment type="cofactor">
    <cofactor evidence="1 9">
        <name>heme</name>
        <dbReference type="ChEBI" id="CHEBI:30413"/>
    </cofactor>
</comment>
<evidence type="ECO:0000256" key="5">
    <source>
        <dbReference type="ARBA" id="ARBA00022723"/>
    </source>
</evidence>
<organism evidence="11 12">
    <name type="scientific">Mycena sanguinolenta</name>
    <dbReference type="NCBI Taxonomy" id="230812"/>
    <lineage>
        <taxon>Eukaryota</taxon>
        <taxon>Fungi</taxon>
        <taxon>Dikarya</taxon>
        <taxon>Basidiomycota</taxon>
        <taxon>Agaricomycotina</taxon>
        <taxon>Agaricomycetes</taxon>
        <taxon>Agaricomycetidae</taxon>
        <taxon>Agaricales</taxon>
        <taxon>Marasmiineae</taxon>
        <taxon>Mycenaceae</taxon>
        <taxon>Mycena</taxon>
    </lineage>
</organism>
<evidence type="ECO:0000256" key="2">
    <source>
        <dbReference type="ARBA" id="ARBA00005179"/>
    </source>
</evidence>
<comment type="caution">
    <text evidence="11">The sequence shown here is derived from an EMBL/GenBank/DDBJ whole genome shotgun (WGS) entry which is preliminary data.</text>
</comment>